<evidence type="ECO:0000256" key="2">
    <source>
        <dbReference type="ARBA" id="ARBA00022679"/>
    </source>
</evidence>
<comment type="similarity">
    <text evidence="1">Belongs to the CoA-transferase III family.</text>
</comment>
<dbReference type="OrthoDB" id="5863171at2759"/>
<dbReference type="InterPro" id="IPR050483">
    <property type="entry name" value="CoA-transferase_III_domain"/>
</dbReference>
<dbReference type="AlphaFoldDB" id="A0A7R9C2Z7"/>
<organism evidence="4">
    <name type="scientific">Notodromas monacha</name>
    <dbReference type="NCBI Taxonomy" id="399045"/>
    <lineage>
        <taxon>Eukaryota</taxon>
        <taxon>Metazoa</taxon>
        <taxon>Ecdysozoa</taxon>
        <taxon>Arthropoda</taxon>
        <taxon>Crustacea</taxon>
        <taxon>Oligostraca</taxon>
        <taxon>Ostracoda</taxon>
        <taxon>Podocopa</taxon>
        <taxon>Podocopida</taxon>
        <taxon>Cypridocopina</taxon>
        <taxon>Cypridoidea</taxon>
        <taxon>Cyprididae</taxon>
        <taxon>Notodromas</taxon>
    </lineage>
</organism>
<evidence type="ECO:0000313" key="5">
    <source>
        <dbReference type="Proteomes" id="UP000678499"/>
    </source>
</evidence>
<dbReference type="Gene3D" id="3.40.50.10540">
    <property type="entry name" value="Crotonobetainyl-coa:carnitine coa-transferase, domain 1"/>
    <property type="match status" value="1"/>
</dbReference>
<evidence type="ECO:0000313" key="4">
    <source>
        <dbReference type="EMBL" id="CAD7285206.1"/>
    </source>
</evidence>
<name>A0A7R9C2Z7_9CRUS</name>
<sequence length="413" mass="44570">MIRGLLNIRRHFATSTRSGPLDGVTIVDATRILAGPFCTMLLSDLGARVIKVEHPKGGDEVRRWGPPFVRGGESCYYLAINRNKESITVNLTSTKGQEIVRRLVSKADVFVENFMPRKLAKYSLDYDALSKLNDGLIYCSISGFGTDGPYGQRAGYDVMAASIGGLMGVTGPKDGEPCKAGVAMTDLSTGLYAHGAIMAALLHRAKTGKGQLVGANLLATQVSCMANLASSYLNAGVISERRGTAHESVVPYQSFKCRDGMWLTVGAGSDHHFKKFSSVILQPDLGTDPRFITNADRVRNRDELMQVLCEVFAEKTLDEWLSLFDGSGLPYGPVNSMDRVFADPQVVHLGMERSVEHPIAGTVKFVGPAVRYSEAVCDVRSAPPTLGQHTDSVLSSLGYSIEEIAGFRAAGDI</sequence>
<dbReference type="GO" id="GO:0005739">
    <property type="term" value="C:mitochondrion"/>
    <property type="evidence" value="ECO:0007669"/>
    <property type="project" value="TreeGrafter"/>
</dbReference>
<evidence type="ECO:0000313" key="3">
    <source>
        <dbReference type="EMBL" id="CAD7273428.1"/>
    </source>
</evidence>
<dbReference type="SUPFAM" id="SSF89796">
    <property type="entry name" value="CoA-transferase family III (CaiB/BaiF)"/>
    <property type="match status" value="1"/>
</dbReference>
<gene>
    <name evidence="4" type="ORF">NMOB1V02_LOCUS12808</name>
    <name evidence="3" type="ORF">NMOB1V02_LOCUS1317</name>
</gene>
<dbReference type="InterPro" id="IPR003673">
    <property type="entry name" value="CoA-Trfase_fam_III"/>
</dbReference>
<keyword evidence="2" id="KW-0808">Transferase</keyword>
<dbReference type="Pfam" id="PF02515">
    <property type="entry name" value="CoA_transf_3"/>
    <property type="match status" value="1"/>
</dbReference>
<dbReference type="Gene3D" id="3.30.1540.10">
    <property type="entry name" value="formyl-coa transferase, domain 3"/>
    <property type="match status" value="1"/>
</dbReference>
<dbReference type="EMBL" id="CAJPEX010000129">
    <property type="protein sequence ID" value="CAG0913580.1"/>
    <property type="molecule type" value="Genomic_DNA"/>
</dbReference>
<accession>A0A7R9C2Z7</accession>
<reference evidence="4" key="1">
    <citation type="submission" date="2020-11" db="EMBL/GenBank/DDBJ databases">
        <authorList>
            <person name="Tran Van P."/>
        </authorList>
    </citation>
    <scope>NUCLEOTIDE SEQUENCE</scope>
</reference>
<dbReference type="GO" id="GO:0047369">
    <property type="term" value="F:succinate-hydroxymethylglutarate CoA-transferase activity"/>
    <property type="evidence" value="ECO:0007669"/>
    <property type="project" value="TreeGrafter"/>
</dbReference>
<dbReference type="EMBL" id="OA894551">
    <property type="protein sequence ID" value="CAD7285206.1"/>
    <property type="molecule type" value="Genomic_DNA"/>
</dbReference>
<dbReference type="PANTHER" id="PTHR48207">
    <property type="entry name" value="SUCCINATE--HYDROXYMETHYLGLUTARATE COA-TRANSFERASE"/>
    <property type="match status" value="1"/>
</dbReference>
<dbReference type="EMBL" id="OA882166">
    <property type="protein sequence ID" value="CAD7273428.1"/>
    <property type="molecule type" value="Genomic_DNA"/>
</dbReference>
<protein>
    <submittedName>
        <fullName evidence="4">Uncharacterized protein</fullName>
    </submittedName>
</protein>
<keyword evidence="5" id="KW-1185">Reference proteome</keyword>
<evidence type="ECO:0000256" key="1">
    <source>
        <dbReference type="ARBA" id="ARBA00008383"/>
    </source>
</evidence>
<dbReference type="PANTHER" id="PTHR48207:SF3">
    <property type="entry name" value="SUCCINATE--HYDROXYMETHYLGLUTARATE COA-TRANSFERASE"/>
    <property type="match status" value="1"/>
</dbReference>
<dbReference type="InterPro" id="IPR044855">
    <property type="entry name" value="CoA-Trfase_III_dom3_sf"/>
</dbReference>
<dbReference type="EMBL" id="CAJPEX010012514">
    <property type="protein sequence ID" value="CAG0925358.1"/>
    <property type="molecule type" value="Genomic_DNA"/>
</dbReference>
<dbReference type="InterPro" id="IPR023606">
    <property type="entry name" value="CoA-Trfase_III_dom_1_sf"/>
</dbReference>
<proteinExistence type="inferred from homology"/>
<dbReference type="Proteomes" id="UP000678499">
    <property type="component" value="Unassembled WGS sequence"/>
</dbReference>